<proteinExistence type="predicted"/>
<dbReference type="OrthoDB" id="5426563at2759"/>
<evidence type="ECO:0000256" key="1">
    <source>
        <dbReference type="SAM" id="MobiDB-lite"/>
    </source>
</evidence>
<reference evidence="2" key="1">
    <citation type="journal article" date="2014" name="Nat. Commun.">
        <title>Multiple recent horizontal transfers of a large genomic region in cheese making fungi.</title>
        <authorList>
            <person name="Cheeseman K."/>
            <person name="Ropars J."/>
            <person name="Renault P."/>
            <person name="Dupont J."/>
            <person name="Gouzy J."/>
            <person name="Branca A."/>
            <person name="Abraham A.L."/>
            <person name="Ceppi M."/>
            <person name="Conseiller E."/>
            <person name="Debuchy R."/>
            <person name="Malagnac F."/>
            <person name="Goarin A."/>
            <person name="Silar P."/>
            <person name="Lacoste S."/>
            <person name="Sallet E."/>
            <person name="Bensimon A."/>
            <person name="Giraud T."/>
            <person name="Brygoo Y."/>
        </authorList>
    </citation>
    <scope>NUCLEOTIDE SEQUENCE [LARGE SCALE GENOMIC DNA]</scope>
    <source>
        <strain evidence="2">FM164</strain>
    </source>
</reference>
<feature type="compositionally biased region" description="Basic residues" evidence="1">
    <location>
        <begin position="132"/>
        <end position="141"/>
    </location>
</feature>
<evidence type="ECO:0000313" key="3">
    <source>
        <dbReference type="Proteomes" id="UP000030686"/>
    </source>
</evidence>
<organism evidence="2 3">
    <name type="scientific">Penicillium roqueforti (strain FM164)</name>
    <dbReference type="NCBI Taxonomy" id="1365484"/>
    <lineage>
        <taxon>Eukaryota</taxon>
        <taxon>Fungi</taxon>
        <taxon>Dikarya</taxon>
        <taxon>Ascomycota</taxon>
        <taxon>Pezizomycotina</taxon>
        <taxon>Eurotiomycetes</taxon>
        <taxon>Eurotiomycetidae</taxon>
        <taxon>Eurotiales</taxon>
        <taxon>Aspergillaceae</taxon>
        <taxon>Penicillium</taxon>
    </lineage>
</organism>
<dbReference type="OMA" id="NLTATWI"/>
<dbReference type="Proteomes" id="UP000030686">
    <property type="component" value="Unassembled WGS sequence"/>
</dbReference>
<feature type="region of interest" description="Disordered" evidence="1">
    <location>
        <begin position="132"/>
        <end position="166"/>
    </location>
</feature>
<gene>
    <name evidence="2" type="ORF">PROQFM164_S01g002109</name>
</gene>
<feature type="compositionally biased region" description="Basic and acidic residues" evidence="1">
    <location>
        <begin position="46"/>
        <end position="58"/>
    </location>
</feature>
<keyword evidence="3" id="KW-1185">Reference proteome</keyword>
<protein>
    <submittedName>
        <fullName evidence="2">Genomic scaffold, ProqFM164S01</fullName>
    </submittedName>
</protein>
<evidence type="ECO:0000313" key="2">
    <source>
        <dbReference type="EMBL" id="CDM28298.1"/>
    </source>
</evidence>
<accession>W6PVQ5</accession>
<dbReference type="EMBL" id="HG792015">
    <property type="protein sequence ID" value="CDM28298.1"/>
    <property type="molecule type" value="Genomic_DNA"/>
</dbReference>
<name>W6PVQ5_PENRF</name>
<sequence>MNWTGGQLQRHHTRSGLLTKAQKQNFARSRLQKGTVISPPSPFRNFPDEFKGSSTREDEGAETNENQVPEESDSHLTGQTSHGDSGHGDSGLTGVKRQLLKEPDVAAVSAARPLDLAFTSVGDVERFGKRRKLNDKNRNRRVAANNNGSAFFERPRSQRRGRNPSSVIDTIEEDIQFEIDGRPVAQSNGSSGVVMNSMSSQSMLLDHEESPVTEQDMGKENLTATWITNLYPRSQFPQRGAMPSRL</sequence>
<feature type="region of interest" description="Disordered" evidence="1">
    <location>
        <begin position="1"/>
        <end position="93"/>
    </location>
</feature>
<dbReference type="AlphaFoldDB" id="W6PVQ5"/>